<dbReference type="STRING" id="202952.GCA_000747725_01749"/>
<protein>
    <recommendedName>
        <fullName evidence="6">FAD-binding FR-type domain-containing protein</fullName>
    </recommendedName>
</protein>
<evidence type="ECO:0000259" key="3">
    <source>
        <dbReference type="PROSITE" id="PS51384"/>
    </source>
</evidence>
<dbReference type="Gene3D" id="3.10.20.30">
    <property type="match status" value="1"/>
</dbReference>
<feature type="domain" description="FAD-binding FR-type" evidence="3">
    <location>
        <begin position="51"/>
        <end position="151"/>
    </location>
</feature>
<gene>
    <name evidence="4" type="ORF">F960_01720</name>
</gene>
<evidence type="ECO:0000259" key="2">
    <source>
        <dbReference type="PROSITE" id="PS51085"/>
    </source>
</evidence>
<dbReference type="SUPFAM" id="SSF52343">
    <property type="entry name" value="Ferredoxin reductase-like, C-terminal NADP-linked domain"/>
    <property type="match status" value="1"/>
</dbReference>
<reference evidence="4 5" key="1">
    <citation type="submission" date="2013-02" db="EMBL/GenBank/DDBJ databases">
        <title>The Genome Sequence of Acinetobacter gerneri CIP 107464.</title>
        <authorList>
            <consortium name="The Broad Institute Genome Sequencing Platform"/>
            <consortium name="The Broad Institute Genome Sequencing Center for Infectious Disease"/>
            <person name="Cerqueira G."/>
            <person name="Feldgarden M."/>
            <person name="Courvalin P."/>
            <person name="Perichon B."/>
            <person name="Grillot-Courvalin C."/>
            <person name="Clermont D."/>
            <person name="Rocha E."/>
            <person name="Yoon E.-J."/>
            <person name="Nemec A."/>
            <person name="Walker B."/>
            <person name="Young S.K."/>
            <person name="Zeng Q."/>
            <person name="Gargeya S."/>
            <person name="Fitzgerald M."/>
            <person name="Haas B."/>
            <person name="Abouelleil A."/>
            <person name="Alvarado L."/>
            <person name="Arachchi H.M."/>
            <person name="Berlin A.M."/>
            <person name="Chapman S.B."/>
            <person name="Dewar J."/>
            <person name="Goldberg J."/>
            <person name="Griggs A."/>
            <person name="Gujja S."/>
            <person name="Hansen M."/>
            <person name="Howarth C."/>
            <person name="Imamovic A."/>
            <person name="Larimer J."/>
            <person name="McCowan C."/>
            <person name="Murphy C."/>
            <person name="Neiman D."/>
            <person name="Pearson M."/>
            <person name="Priest M."/>
            <person name="Roberts A."/>
            <person name="Saif S."/>
            <person name="Shea T."/>
            <person name="Sisk P."/>
            <person name="Sykes S."/>
            <person name="Wortman J."/>
            <person name="Nusbaum C."/>
            <person name="Birren B."/>
        </authorList>
    </citation>
    <scope>NUCLEOTIDE SEQUENCE [LARGE SCALE GENOMIC DNA]</scope>
    <source>
        <strain evidence="4 5">CIP 107464</strain>
    </source>
</reference>
<evidence type="ECO:0008006" key="6">
    <source>
        <dbReference type="Google" id="ProtNLM"/>
    </source>
</evidence>
<dbReference type="Gene3D" id="2.40.30.10">
    <property type="entry name" value="Translation factors"/>
    <property type="match status" value="1"/>
</dbReference>
<dbReference type="Proteomes" id="UP000013117">
    <property type="component" value="Unassembled WGS sequence"/>
</dbReference>
<dbReference type="Pfam" id="PF00175">
    <property type="entry name" value="NAD_binding_1"/>
    <property type="match status" value="1"/>
</dbReference>
<dbReference type="InterPro" id="IPR008333">
    <property type="entry name" value="Cbr1-like_FAD-bd_dom"/>
</dbReference>
<dbReference type="InterPro" id="IPR017927">
    <property type="entry name" value="FAD-bd_FR_type"/>
</dbReference>
<dbReference type="InterPro" id="IPR001041">
    <property type="entry name" value="2Fe-2S_ferredoxin-type"/>
</dbReference>
<dbReference type="Pfam" id="PF00970">
    <property type="entry name" value="FAD_binding_6"/>
    <property type="match status" value="1"/>
</dbReference>
<dbReference type="eggNOG" id="COG1018">
    <property type="taxonomic scope" value="Bacteria"/>
</dbReference>
<sequence length="369" mass="41050">MCIIIQNSSRGTKTMQAIQKTKSPVNALVDSVYDRNMANFWLQKINTLWSVNQALGKIVKKEQVANDMVTLTIRCNRIFKKAQAGQHHPVLIEINGRTYERTYSLCNLDQDHVQLTVKHVDQGVVSTWLCETAQVGDVLKFGRPYGEMTLDKVQEPLVLLAAGSGITPMYSMLQALAQAKKLQNQPIHLLYWVKKKGDAAFLDIFENWAKSYANVEFQVFYTQENDADERLNSAHLDTIRHIDQATVFACGPSGFVATAEGLFDQAKYFQSEAFSLSPTVNDDVGFVNITLTKSNKVLAVAKGESILTALEQQNVKPTYGCRMGICHKCVCQKVQGSTKNLLDGAVNPEPNNQIKICVNSAQSDLVIDL</sequence>
<proteinExistence type="predicted"/>
<dbReference type="CDD" id="cd00207">
    <property type="entry name" value="fer2"/>
    <property type="match status" value="1"/>
</dbReference>
<dbReference type="SUPFAM" id="SSF54292">
    <property type="entry name" value="2Fe-2S ferredoxin-like"/>
    <property type="match status" value="1"/>
</dbReference>
<dbReference type="PROSITE" id="PS51085">
    <property type="entry name" value="2FE2S_FER_2"/>
    <property type="match status" value="1"/>
</dbReference>
<dbReference type="InterPro" id="IPR012675">
    <property type="entry name" value="Beta-grasp_dom_sf"/>
</dbReference>
<comment type="cofactor">
    <cofactor evidence="1">
        <name>[2Fe-2S] cluster</name>
        <dbReference type="ChEBI" id="CHEBI:190135"/>
    </cofactor>
</comment>
<dbReference type="Gene3D" id="3.40.50.80">
    <property type="entry name" value="Nucleotide-binding domain of ferredoxin-NADP reductase (FNR) module"/>
    <property type="match status" value="1"/>
</dbReference>
<dbReference type="InterPro" id="IPR036010">
    <property type="entry name" value="2Fe-2S_ferredoxin-like_sf"/>
</dbReference>
<dbReference type="PROSITE" id="PS51384">
    <property type="entry name" value="FAD_FR"/>
    <property type="match status" value="1"/>
</dbReference>
<dbReference type="GO" id="GO:0051536">
    <property type="term" value="F:iron-sulfur cluster binding"/>
    <property type="evidence" value="ECO:0007669"/>
    <property type="project" value="InterPro"/>
</dbReference>
<dbReference type="PATRIC" id="fig|1120926.3.peg.1650"/>
<dbReference type="HOGENOM" id="CLU_003827_14_2_6"/>
<dbReference type="Pfam" id="PF00111">
    <property type="entry name" value="Fer2"/>
    <property type="match status" value="1"/>
</dbReference>
<dbReference type="InterPro" id="IPR001433">
    <property type="entry name" value="OxRdtase_FAD/NAD-bd"/>
</dbReference>
<dbReference type="PANTHER" id="PTHR47354:SF3">
    <property type="entry name" value="OXIDOREDUCTASE-RELATED"/>
    <property type="match status" value="1"/>
</dbReference>
<feature type="domain" description="2Fe-2S ferredoxin-type" evidence="2">
    <location>
        <begin position="287"/>
        <end position="369"/>
    </location>
</feature>
<dbReference type="EMBL" id="APPN01000061">
    <property type="protein sequence ID" value="ENV34030.1"/>
    <property type="molecule type" value="Genomic_DNA"/>
</dbReference>
<organism evidence="4 5">
    <name type="scientific">Acinetobacter gerneri DSM 14967 = CIP 107464 = MTCC 9824</name>
    <dbReference type="NCBI Taxonomy" id="1120926"/>
    <lineage>
        <taxon>Bacteria</taxon>
        <taxon>Pseudomonadati</taxon>
        <taxon>Pseudomonadota</taxon>
        <taxon>Gammaproteobacteria</taxon>
        <taxon>Moraxellales</taxon>
        <taxon>Moraxellaceae</taxon>
        <taxon>Acinetobacter</taxon>
    </lineage>
</organism>
<dbReference type="PANTHER" id="PTHR47354">
    <property type="entry name" value="NADH OXIDOREDUCTASE HCR"/>
    <property type="match status" value="1"/>
</dbReference>
<name>N8ZRD7_9GAMM</name>
<dbReference type="InterPro" id="IPR017938">
    <property type="entry name" value="Riboflavin_synthase-like_b-brl"/>
</dbReference>
<evidence type="ECO:0000313" key="4">
    <source>
        <dbReference type="EMBL" id="ENV34030.1"/>
    </source>
</evidence>
<dbReference type="InterPro" id="IPR001709">
    <property type="entry name" value="Flavoprot_Pyr_Nucl_cyt_Rdtase"/>
</dbReference>
<dbReference type="AlphaFoldDB" id="N8ZRD7"/>
<dbReference type="PRINTS" id="PR00371">
    <property type="entry name" value="FPNCR"/>
</dbReference>
<accession>N8ZRD7</accession>
<dbReference type="SUPFAM" id="SSF63380">
    <property type="entry name" value="Riboflavin synthase domain-like"/>
    <property type="match status" value="1"/>
</dbReference>
<dbReference type="InterPro" id="IPR050415">
    <property type="entry name" value="MRET"/>
</dbReference>
<dbReference type="GO" id="GO:0016491">
    <property type="term" value="F:oxidoreductase activity"/>
    <property type="evidence" value="ECO:0007669"/>
    <property type="project" value="InterPro"/>
</dbReference>
<keyword evidence="5" id="KW-1185">Reference proteome</keyword>
<evidence type="ECO:0000313" key="5">
    <source>
        <dbReference type="Proteomes" id="UP000013117"/>
    </source>
</evidence>
<comment type="caution">
    <text evidence="4">The sequence shown here is derived from an EMBL/GenBank/DDBJ whole genome shotgun (WGS) entry which is preliminary data.</text>
</comment>
<dbReference type="InterPro" id="IPR039261">
    <property type="entry name" value="FNR_nucleotide-bd"/>
</dbReference>
<dbReference type="PRINTS" id="PR00410">
    <property type="entry name" value="PHEHYDRXLASE"/>
</dbReference>
<evidence type="ECO:0000256" key="1">
    <source>
        <dbReference type="ARBA" id="ARBA00034078"/>
    </source>
</evidence>